<dbReference type="Proteomes" id="UP001440612">
    <property type="component" value="Chromosome"/>
</dbReference>
<proteinExistence type="predicted"/>
<sequence>MKAKFSSALAISPLLLAAMGFDASAQTLTATNQGSVSSLTSQEEALSSKAIVINIAVDGTYVITVPETSNFALKVDGVRLVEPSGLQLTAITSLVAGTHVVEIEGSDLPENSFDLISIHQSGFFQEVSLSAITASGEDESLETALANVRPNNSGSNEGLRVATNIGNILAIGRGLQNPEEEPVNFGSGALVSPLAPPVNATVTEAIQIVSGGTEDGLVASTGQTLFGRVQDYLTYDIVNVTIQPSGRETTVSVGPNRGGFAIRLFDEDLSSGAASVTISAGSSEDDTLSTEAVTYDYIAAELSDGLSMTLSRATFGATPALYSRVRAIGYRAYLEEQFNPDSIDDSLFESLNADMFLWDTNGALSAASGLRNYNLARAVYSEKQLQEVTGLFWSNHFHAANKMSYVVVQAYDDRQFYRDNAFGNFEDMLLYSARSPLMSQFLDNDESVVGNLNENYAREILELHTVGADAGYGDDDIIAVARVFTGWNYTQTNVGTDDARKYEFTFHADRHDAEDKYIPFLDVTIQGRSGEAGVEEGEELIALLADDPRTHAYVCGKIVQWFVADEPPQNFIDMCTEAWADSDGNSEAMLRAVLLSPEFVSTPEILRAKGKNPLEYAASFLRATGAELYEMAPTGTGNGDDWGTWARYSTAQQNSGYDPAGFDLPTGLDEVGASWANSAVMTAMYNAPELTIANRINNAIYIEDRMAENGLETPEELAAYLLAIATTDHYRRDEFEAVLNVLQISGEPFVTDSVWSSRAIHRALAITHIIPSFSLQ</sequence>
<dbReference type="RefSeq" id="WP_373636690.1">
    <property type="nucleotide sequence ID" value="NZ_CP150951.2"/>
</dbReference>
<feature type="signal peptide" evidence="1">
    <location>
        <begin position="1"/>
        <end position="25"/>
    </location>
</feature>
<evidence type="ECO:0000313" key="3">
    <source>
        <dbReference type="Proteomes" id="UP001440612"/>
    </source>
</evidence>
<protein>
    <submittedName>
        <fullName evidence="2">DUF1800 domain-containing protein</fullName>
    </submittedName>
</protein>
<feature type="chain" id="PRO_5045938763" evidence="1">
    <location>
        <begin position="26"/>
        <end position="776"/>
    </location>
</feature>
<evidence type="ECO:0000256" key="1">
    <source>
        <dbReference type="SAM" id="SignalP"/>
    </source>
</evidence>
<dbReference type="EMBL" id="CP150951">
    <property type="protein sequence ID" value="WZC50877.2"/>
    <property type="molecule type" value="Genomic_DNA"/>
</dbReference>
<keyword evidence="1" id="KW-0732">Signal</keyword>
<gene>
    <name evidence="2" type="ORF">AABB29_09825</name>
</gene>
<organism evidence="2 3">
    <name type="scientific">Yoonia phaeophyticola</name>
    <dbReference type="NCBI Taxonomy" id="3137369"/>
    <lineage>
        <taxon>Bacteria</taxon>
        <taxon>Pseudomonadati</taxon>
        <taxon>Pseudomonadota</taxon>
        <taxon>Alphaproteobacteria</taxon>
        <taxon>Rhodobacterales</taxon>
        <taxon>Paracoccaceae</taxon>
        <taxon>Yoonia</taxon>
    </lineage>
</organism>
<keyword evidence="3" id="KW-1185">Reference proteome</keyword>
<dbReference type="Pfam" id="PF08811">
    <property type="entry name" value="DUF1800"/>
    <property type="match status" value="1"/>
</dbReference>
<name>A0ABZ2V9Z7_9RHOB</name>
<evidence type="ECO:0000313" key="2">
    <source>
        <dbReference type="EMBL" id="WZC50877.2"/>
    </source>
</evidence>
<dbReference type="InterPro" id="IPR014917">
    <property type="entry name" value="DUF1800"/>
</dbReference>
<reference evidence="3" key="1">
    <citation type="submission" date="2024-04" db="EMBL/GenBank/DDBJ databases">
        <title>Phylogenomic analyses of a clade within the roseobacter group suggest taxonomic reassignments of species of the genera Aestuariivita, Citreicella, Loktanella, Nautella, Pelagibaca, Ruegeria, Thalassobius, Thiobacimonas and Tropicibacter, and the proposal o.</title>
        <authorList>
            <person name="Jeon C.O."/>
        </authorList>
    </citation>
    <scope>NUCLEOTIDE SEQUENCE [LARGE SCALE GENOMIC DNA]</scope>
    <source>
        <strain evidence="3">BS5-3</strain>
    </source>
</reference>
<accession>A0ABZ2V9Z7</accession>